<feature type="region of interest" description="Disordered" evidence="6">
    <location>
        <begin position="1"/>
        <end position="30"/>
    </location>
</feature>
<dbReference type="Pfam" id="PF01624">
    <property type="entry name" value="MutS_I"/>
    <property type="match status" value="1"/>
</dbReference>
<dbReference type="InterPro" id="IPR045076">
    <property type="entry name" value="MutS"/>
</dbReference>
<organism evidence="10">
    <name type="scientific">Echinostoma caproni</name>
    <dbReference type="NCBI Taxonomy" id="27848"/>
    <lineage>
        <taxon>Eukaryota</taxon>
        <taxon>Metazoa</taxon>
        <taxon>Spiralia</taxon>
        <taxon>Lophotrochozoa</taxon>
        <taxon>Platyhelminthes</taxon>
        <taxon>Trematoda</taxon>
        <taxon>Digenea</taxon>
        <taxon>Plagiorchiida</taxon>
        <taxon>Echinostomata</taxon>
        <taxon>Echinostomatoidea</taxon>
        <taxon>Echinostomatidae</taxon>
        <taxon>Echinostoma</taxon>
    </lineage>
</organism>
<dbReference type="GO" id="GO:0005524">
    <property type="term" value="F:ATP binding"/>
    <property type="evidence" value="ECO:0007669"/>
    <property type="project" value="UniProtKB-KW"/>
</dbReference>
<dbReference type="GO" id="GO:0140664">
    <property type="term" value="F:ATP-dependent DNA damage sensor activity"/>
    <property type="evidence" value="ECO:0007669"/>
    <property type="project" value="InterPro"/>
</dbReference>
<dbReference type="InterPro" id="IPR007695">
    <property type="entry name" value="DNA_mismatch_repair_MutS-lik_N"/>
</dbReference>
<name>A0A183AQ74_9TREM</name>
<reference evidence="8 9" key="2">
    <citation type="submission" date="2018-11" db="EMBL/GenBank/DDBJ databases">
        <authorList>
            <consortium name="Pathogen Informatics"/>
        </authorList>
    </citation>
    <scope>NUCLEOTIDE SEQUENCE [LARGE SCALE GENOMIC DNA]</scope>
    <source>
        <strain evidence="8 9">Egypt</strain>
    </source>
</reference>
<keyword evidence="5" id="KW-0238">DNA-binding</keyword>
<protein>
    <submittedName>
        <fullName evidence="10">MutS_I domain-containing protein</fullName>
    </submittedName>
</protein>
<evidence type="ECO:0000256" key="2">
    <source>
        <dbReference type="ARBA" id="ARBA00022741"/>
    </source>
</evidence>
<proteinExistence type="inferred from homology"/>
<dbReference type="InterPro" id="IPR027417">
    <property type="entry name" value="P-loop_NTPase"/>
</dbReference>
<dbReference type="WBParaSite" id="ECPE_0000913701-mRNA-1">
    <property type="protein sequence ID" value="ECPE_0000913701-mRNA-1"/>
    <property type="gene ID" value="ECPE_0000913701"/>
</dbReference>
<evidence type="ECO:0000256" key="4">
    <source>
        <dbReference type="ARBA" id="ARBA00022840"/>
    </source>
</evidence>
<dbReference type="GO" id="GO:0032301">
    <property type="term" value="C:MutSalpha complex"/>
    <property type="evidence" value="ECO:0007669"/>
    <property type="project" value="TreeGrafter"/>
</dbReference>
<dbReference type="InterPro" id="IPR016151">
    <property type="entry name" value="DNA_mismatch_repair_MutS_N"/>
</dbReference>
<dbReference type="GO" id="GO:0006298">
    <property type="term" value="P:mismatch repair"/>
    <property type="evidence" value="ECO:0007669"/>
    <property type="project" value="InterPro"/>
</dbReference>
<evidence type="ECO:0000259" key="7">
    <source>
        <dbReference type="Pfam" id="PF01624"/>
    </source>
</evidence>
<keyword evidence="3" id="KW-0227">DNA damage</keyword>
<keyword evidence="4" id="KW-0067">ATP-binding</keyword>
<comment type="similarity">
    <text evidence="1">Belongs to the DNA mismatch repair MutS family.</text>
</comment>
<reference evidence="10" key="1">
    <citation type="submission" date="2016-06" db="UniProtKB">
        <authorList>
            <consortium name="WormBaseParasite"/>
        </authorList>
    </citation>
    <scope>IDENTIFICATION</scope>
</reference>
<feature type="domain" description="DNA mismatch repair protein MutS-like N-terminal" evidence="7">
    <location>
        <begin position="191"/>
        <end position="304"/>
    </location>
</feature>
<dbReference type="PANTHER" id="PTHR11361">
    <property type="entry name" value="DNA MISMATCH REPAIR PROTEIN MUTS FAMILY MEMBER"/>
    <property type="match status" value="1"/>
</dbReference>
<dbReference type="Gene3D" id="3.40.1170.10">
    <property type="entry name" value="DNA repair protein MutS, domain I"/>
    <property type="match status" value="1"/>
</dbReference>
<dbReference type="SUPFAM" id="SSF55271">
    <property type="entry name" value="DNA repair protein MutS, domain I"/>
    <property type="match status" value="1"/>
</dbReference>
<dbReference type="Gene3D" id="3.40.50.300">
    <property type="entry name" value="P-loop containing nucleotide triphosphate hydrolases"/>
    <property type="match status" value="1"/>
</dbReference>
<evidence type="ECO:0000313" key="10">
    <source>
        <dbReference type="WBParaSite" id="ECPE_0000913701-mRNA-1"/>
    </source>
</evidence>
<dbReference type="AlphaFoldDB" id="A0A183AQ74"/>
<feature type="compositionally biased region" description="Polar residues" evidence="6">
    <location>
        <begin position="10"/>
        <end position="30"/>
    </location>
</feature>
<dbReference type="OrthoDB" id="10252754at2759"/>
<evidence type="ECO:0000256" key="1">
    <source>
        <dbReference type="ARBA" id="ARBA00006271"/>
    </source>
</evidence>
<evidence type="ECO:0000256" key="5">
    <source>
        <dbReference type="ARBA" id="ARBA00023125"/>
    </source>
</evidence>
<evidence type="ECO:0000313" key="9">
    <source>
        <dbReference type="Proteomes" id="UP000272942"/>
    </source>
</evidence>
<dbReference type="Proteomes" id="UP000272942">
    <property type="component" value="Unassembled WGS sequence"/>
</dbReference>
<dbReference type="GO" id="GO:0030983">
    <property type="term" value="F:mismatched DNA binding"/>
    <property type="evidence" value="ECO:0007669"/>
    <property type="project" value="InterPro"/>
</dbReference>
<evidence type="ECO:0000256" key="6">
    <source>
        <dbReference type="SAM" id="MobiDB-lite"/>
    </source>
</evidence>
<dbReference type="FunFam" id="3.40.1170.10:FF:000002">
    <property type="entry name" value="DNA mismatch repair protein"/>
    <property type="match status" value="1"/>
</dbReference>
<sequence>MQPTLLKFFSRNNSTGSAEKRASASNNTPRLSQCNTHVSNGASEEQVCRFCYLRRILYDSSDEENIDDPVEPLDKLNGSSLAPDDTRPPHEGTNLSAFACSSPSVNRGKTPVTVHEASPKLRSKVSEALDNSVQNSFVDTDLEEATLWDHLSLPFLRPDKIMDAFHRRPDSDEYDPRTLFVPKEFMMKQSPGMRQWWELKTRYADVVLLFKVGKFYEMYHMDASIGVKELGLVYMRGSFAHCGFPEVAFPRMAHALVNKGYKVGRVEQTESVEAMTERTRGRPAHEKVVRREVCQLLTPGTCTATDRAEVSHLSQVENEFGVALLNAVNGMILLGQFADDGHHSRLRTIVYVSLIFNQNSSRVSKSVLILHFTACKSVTISDTQPYHSVFRSRLLITRGSRQIEDCQTTISSRMTVVGLEIKNRDMIYTEPGLENITFLYKFIPGACPKSYGFNAARLAHLPDKVRSCSFCNFENSDVGTVENKPTFRLPWLTFIKAILLSNYITYRYFRFLVN</sequence>
<accession>A0A183AQ74</accession>
<evidence type="ECO:0000313" key="8">
    <source>
        <dbReference type="EMBL" id="VDP84797.1"/>
    </source>
</evidence>
<evidence type="ECO:0000256" key="3">
    <source>
        <dbReference type="ARBA" id="ARBA00022763"/>
    </source>
</evidence>
<keyword evidence="9" id="KW-1185">Reference proteome</keyword>
<dbReference type="PANTHER" id="PTHR11361:SF148">
    <property type="entry name" value="DNA MISMATCH REPAIR PROTEIN MSH6"/>
    <property type="match status" value="1"/>
</dbReference>
<dbReference type="EMBL" id="UZAN01046928">
    <property type="protein sequence ID" value="VDP84797.1"/>
    <property type="molecule type" value="Genomic_DNA"/>
</dbReference>
<keyword evidence="2" id="KW-0547">Nucleotide-binding</keyword>
<gene>
    <name evidence="8" type="ORF">ECPE_LOCUS9109</name>
</gene>
<feature type="region of interest" description="Disordered" evidence="6">
    <location>
        <begin position="63"/>
        <end position="92"/>
    </location>
</feature>